<sequence>MKNLADMTLEIPYRGLSAFSGMGFALDQFAHSQGFFSFAEWAASEFAKGHSISGLVKPVDDMEPVPSLEPGSCATTFGYEVSIFTVSMTDQF</sequence>
<comment type="caution">
    <text evidence="1">The sequence shown here is derived from an EMBL/GenBank/DDBJ whole genome shotgun (WGS) entry which is preliminary data.</text>
</comment>
<evidence type="ECO:0000313" key="2">
    <source>
        <dbReference type="Proteomes" id="UP001255601"/>
    </source>
</evidence>
<organism evidence="1 2">
    <name type="scientific">Agrobacterium larrymoorei</name>
    <dbReference type="NCBI Taxonomy" id="160699"/>
    <lineage>
        <taxon>Bacteria</taxon>
        <taxon>Pseudomonadati</taxon>
        <taxon>Pseudomonadota</taxon>
        <taxon>Alphaproteobacteria</taxon>
        <taxon>Hyphomicrobiales</taxon>
        <taxon>Rhizobiaceae</taxon>
        <taxon>Rhizobium/Agrobacterium group</taxon>
        <taxon>Agrobacterium</taxon>
    </lineage>
</organism>
<accession>A0AAJ2BCM4</accession>
<reference evidence="1" key="1">
    <citation type="submission" date="2023-08" db="EMBL/GenBank/DDBJ databases">
        <title>Functional and genomic diversity of the sorghum phyllosphere microbiome.</title>
        <authorList>
            <person name="Shade A."/>
        </authorList>
    </citation>
    <scope>NUCLEOTIDE SEQUENCE</scope>
    <source>
        <strain evidence="1">SORGH_AS_0974</strain>
    </source>
</reference>
<proteinExistence type="predicted"/>
<evidence type="ECO:0000313" key="1">
    <source>
        <dbReference type="EMBL" id="MDR6100506.1"/>
    </source>
</evidence>
<dbReference type="AlphaFoldDB" id="A0AAJ2BCM4"/>
<dbReference type="RefSeq" id="WP_309769567.1">
    <property type="nucleotide sequence ID" value="NZ_JAVIZC010000001.1"/>
</dbReference>
<gene>
    <name evidence="1" type="ORF">QE369_000684</name>
</gene>
<name>A0AAJ2BCM4_9HYPH</name>
<dbReference type="EMBL" id="JAVIZC010000001">
    <property type="protein sequence ID" value="MDR6100506.1"/>
    <property type="molecule type" value="Genomic_DNA"/>
</dbReference>
<dbReference type="Proteomes" id="UP001255601">
    <property type="component" value="Unassembled WGS sequence"/>
</dbReference>
<protein>
    <submittedName>
        <fullName evidence="1">Uncharacterized protein</fullName>
    </submittedName>
</protein>